<protein>
    <submittedName>
        <fullName evidence="1">Uncharacterized protein</fullName>
    </submittedName>
</protein>
<dbReference type="EMBL" id="JAETWB010000005">
    <property type="protein sequence ID" value="MBL6079063.1"/>
    <property type="molecule type" value="Genomic_DNA"/>
</dbReference>
<keyword evidence="2" id="KW-1185">Reference proteome</keyword>
<sequence>MTRAEELLYLADRLGQVERGGGGADLSLHLALALEGDVLPYTRQANLAWGLLPQRYAWLAPIRSGDRVHMACRRTDGGLLHRQWACTLPLAMCGALLRAEAALAAET</sequence>
<evidence type="ECO:0000313" key="2">
    <source>
        <dbReference type="Proteomes" id="UP000660885"/>
    </source>
</evidence>
<dbReference type="RefSeq" id="WP_202832325.1">
    <property type="nucleotide sequence ID" value="NZ_JAETWB010000005.1"/>
</dbReference>
<accession>A0ABS1U308</accession>
<comment type="caution">
    <text evidence="1">The sequence shown here is derived from an EMBL/GenBank/DDBJ whole genome shotgun (WGS) entry which is preliminary data.</text>
</comment>
<evidence type="ECO:0000313" key="1">
    <source>
        <dbReference type="EMBL" id="MBL6079063.1"/>
    </source>
</evidence>
<proteinExistence type="predicted"/>
<reference evidence="1 2" key="1">
    <citation type="submission" date="2021-01" db="EMBL/GenBank/DDBJ databases">
        <title>Belnapia mucosa sp. nov. and Belnapia arida sp. nov., isolated from the Tabernas Desert (Almeria, Spain).</title>
        <authorList>
            <person name="Molina-Menor E."/>
            <person name="Vidal-Verdu A."/>
            <person name="Calonge A."/>
            <person name="Satari L."/>
            <person name="Pereto J."/>
            <person name="Porcar M."/>
        </authorList>
    </citation>
    <scope>NUCLEOTIDE SEQUENCE [LARGE SCALE GENOMIC DNA]</scope>
    <source>
        <strain evidence="1 2">T18</strain>
    </source>
</reference>
<gene>
    <name evidence="1" type="ORF">JMJ56_13680</name>
</gene>
<organism evidence="1 2">
    <name type="scientific">Belnapia arida</name>
    <dbReference type="NCBI Taxonomy" id="2804533"/>
    <lineage>
        <taxon>Bacteria</taxon>
        <taxon>Pseudomonadati</taxon>
        <taxon>Pseudomonadota</taxon>
        <taxon>Alphaproteobacteria</taxon>
        <taxon>Acetobacterales</taxon>
        <taxon>Roseomonadaceae</taxon>
        <taxon>Belnapia</taxon>
    </lineage>
</organism>
<name>A0ABS1U308_9PROT</name>
<dbReference type="Proteomes" id="UP000660885">
    <property type="component" value="Unassembled WGS sequence"/>
</dbReference>